<dbReference type="InterPro" id="IPR011047">
    <property type="entry name" value="Quinoprotein_ADH-like_sf"/>
</dbReference>
<protein>
    <submittedName>
        <fullName evidence="1">Uncharacterized protein</fullName>
    </submittedName>
</protein>
<name>A0A2S7U5R9_9BACT</name>
<dbReference type="SUPFAM" id="SSF50998">
    <property type="entry name" value="Quinoprotein alcohol dehydrogenase-like"/>
    <property type="match status" value="1"/>
</dbReference>
<dbReference type="EMBL" id="MQWA01000001">
    <property type="protein sequence ID" value="PQJ29744.1"/>
    <property type="molecule type" value="Genomic_DNA"/>
</dbReference>
<evidence type="ECO:0000313" key="1">
    <source>
        <dbReference type="EMBL" id="PQJ29744.1"/>
    </source>
</evidence>
<sequence length="312" mass="35712">MTTKPINAEGSSIREWKLYVYRMNCNCLNKMMRYRDVGFEWKYAMWCILILFTSIRAGAGPAKGGGNREVKIFPIIASQGVAVGKDHFYAISNTSVQMCDKSSGRVLRKWKADTSQEEFSHFKHLNSGTVVGDKLYCAHSRYGVDANNCSVEIWDLAGGEMAHEKSIKMPRDHGSLTWVDKDSNGDWWMCYGVYGKIKNRQTQLLQYQYVDGEFTQKAHYFFPHSVVEHWGRMSCSGGSWEADGKLYITGHDHASVYVLQMVEGELRFLREEKGLAIKGQAIAWDRFSEHPTLWGIVRNKHVSRTLMAHQKE</sequence>
<organism evidence="1 2">
    <name type="scientific">Rubritalea profundi</name>
    <dbReference type="NCBI Taxonomy" id="1658618"/>
    <lineage>
        <taxon>Bacteria</taxon>
        <taxon>Pseudomonadati</taxon>
        <taxon>Verrucomicrobiota</taxon>
        <taxon>Verrucomicrobiia</taxon>
        <taxon>Verrucomicrobiales</taxon>
        <taxon>Rubritaleaceae</taxon>
        <taxon>Rubritalea</taxon>
    </lineage>
</organism>
<dbReference type="OrthoDB" id="839202at2"/>
<evidence type="ECO:0000313" key="2">
    <source>
        <dbReference type="Proteomes" id="UP000239907"/>
    </source>
</evidence>
<proteinExistence type="predicted"/>
<gene>
    <name evidence="1" type="ORF">BSZ32_15480</name>
</gene>
<dbReference type="RefSeq" id="WP_105044258.1">
    <property type="nucleotide sequence ID" value="NZ_MQWA01000001.1"/>
</dbReference>
<keyword evidence="2" id="KW-1185">Reference proteome</keyword>
<comment type="caution">
    <text evidence="1">The sequence shown here is derived from an EMBL/GenBank/DDBJ whole genome shotgun (WGS) entry which is preliminary data.</text>
</comment>
<accession>A0A2S7U5R9</accession>
<dbReference type="Proteomes" id="UP000239907">
    <property type="component" value="Unassembled WGS sequence"/>
</dbReference>
<dbReference type="AlphaFoldDB" id="A0A2S7U5R9"/>
<reference evidence="1 2" key="1">
    <citation type="submission" date="2016-12" db="EMBL/GenBank/DDBJ databases">
        <title>Study of bacterial adaptation to deep sea.</title>
        <authorList>
            <person name="Song J."/>
            <person name="Yoshizawa S."/>
            <person name="Kogure K."/>
        </authorList>
    </citation>
    <scope>NUCLEOTIDE SEQUENCE [LARGE SCALE GENOMIC DNA]</scope>
    <source>
        <strain evidence="1 2">SAORIC-165</strain>
    </source>
</reference>